<dbReference type="Pfam" id="PF05450">
    <property type="entry name" value="Nicastrin"/>
    <property type="match status" value="1"/>
</dbReference>
<feature type="transmembrane region" description="Helical" evidence="10">
    <location>
        <begin position="664"/>
        <end position="684"/>
    </location>
</feature>
<feature type="signal peptide" evidence="11">
    <location>
        <begin position="1"/>
        <end position="18"/>
    </location>
</feature>
<dbReference type="GO" id="GO:0007219">
    <property type="term" value="P:Notch signaling pathway"/>
    <property type="evidence" value="ECO:0007669"/>
    <property type="project" value="UniProtKB-KW"/>
</dbReference>
<keyword evidence="14" id="KW-1185">Reference proteome</keyword>
<name>A0A7M5UWW3_9CNID</name>
<dbReference type="Gene3D" id="3.40.630.10">
    <property type="entry name" value="Zn peptidases"/>
    <property type="match status" value="1"/>
</dbReference>
<dbReference type="OrthoDB" id="755951at2759"/>
<evidence type="ECO:0000259" key="12">
    <source>
        <dbReference type="Pfam" id="PF18266"/>
    </source>
</evidence>
<dbReference type="GO" id="GO:0016485">
    <property type="term" value="P:protein processing"/>
    <property type="evidence" value="ECO:0007669"/>
    <property type="project" value="InterPro"/>
</dbReference>
<keyword evidence="5 11" id="KW-0732">Signal</keyword>
<sequence>MSLHLVSFILAILSASKAGQIENKIYDNLKYFQQCILLTNATHQVGCTSDMNGNRGTLHFIDSDEDLQWLIKKGSHTPYIPLLNASMFTRPVMDKLMESKKISGVLMIHEPKTQNPTEFSPEDTCPLDNFGIYSGHKEYGDCQKVKWNPVGNGMSFVYYGIPIFSLTSRHEIDALIKCFRKHNDPKSNKTIDYPLCAVEMKDFMFAAKDTPTCMRKTEAPNLIGSTYCDPLEDKNVYGFLEPLSPEVDDGEVIMATTKMDSTAFFHDIALGADNGVTGIVTLLGAAFALGNYKRELSEKSMAEKLRPVLFSFFNGEAFDYIGSSKMVFDMQRNSFPYKTDYKDPILNITNDDAYISKFNLSKVGYFLEVGQVGQGNDIFLHTDPISQQIPDIKSKTQDLLKLIKTQSQNVSLNMETVENGQPLPPASFQRFLRAQNISGVVFTDHKNKFTNNYYNSRFDNTRNLDIYLNTNTETNETVKLHGPLIDRLNKLSIALANTLYRLASDGREPSQNITLDKSRTGNLLYCFLYSANCPAFKEILNDKETKPFSNTPISRYISVGQIKNTITTVLTRLISYYTGDWKKGKCQSKRSELPYMYSYSTVKGEFVDDTYTCVKSVSFTTPAVSPSFELKDYASTEYSTWTESMWSGDVGVRLYMVANPTNEIIVLVVGIVMLLSSIAFVYFIKKNAHILFTPSIVVINQ</sequence>
<dbReference type="Proteomes" id="UP000594262">
    <property type="component" value="Unplaced"/>
</dbReference>
<comment type="similarity">
    <text evidence="2">Belongs to the nicastrin family.</text>
</comment>
<evidence type="ECO:0000313" key="14">
    <source>
        <dbReference type="Proteomes" id="UP000594262"/>
    </source>
</evidence>
<reference evidence="13" key="1">
    <citation type="submission" date="2021-01" db="UniProtKB">
        <authorList>
            <consortium name="EnsemblMetazoa"/>
        </authorList>
    </citation>
    <scope>IDENTIFICATION</scope>
</reference>
<dbReference type="PANTHER" id="PTHR21092">
    <property type="entry name" value="NICASTRIN"/>
    <property type="match status" value="1"/>
</dbReference>
<evidence type="ECO:0000256" key="10">
    <source>
        <dbReference type="SAM" id="Phobius"/>
    </source>
</evidence>
<keyword evidence="6" id="KW-0914">Notch signaling pathway</keyword>
<evidence type="ECO:0000256" key="8">
    <source>
        <dbReference type="ARBA" id="ARBA00023136"/>
    </source>
</evidence>
<evidence type="ECO:0000256" key="2">
    <source>
        <dbReference type="ARBA" id="ARBA00007717"/>
    </source>
</evidence>
<dbReference type="GO" id="GO:0005886">
    <property type="term" value="C:plasma membrane"/>
    <property type="evidence" value="ECO:0007669"/>
    <property type="project" value="TreeGrafter"/>
</dbReference>
<evidence type="ECO:0000256" key="6">
    <source>
        <dbReference type="ARBA" id="ARBA00022976"/>
    </source>
</evidence>
<evidence type="ECO:0000256" key="4">
    <source>
        <dbReference type="ARBA" id="ARBA00022692"/>
    </source>
</evidence>
<feature type="domain" description="Nicastrin small lobe" evidence="12">
    <location>
        <begin position="35"/>
        <end position="206"/>
    </location>
</feature>
<dbReference type="GeneID" id="136799030"/>
<dbReference type="InterPro" id="IPR008710">
    <property type="entry name" value="Nicastrin"/>
</dbReference>
<organism evidence="13 14">
    <name type="scientific">Clytia hemisphaerica</name>
    <dbReference type="NCBI Taxonomy" id="252671"/>
    <lineage>
        <taxon>Eukaryota</taxon>
        <taxon>Metazoa</taxon>
        <taxon>Cnidaria</taxon>
        <taxon>Hydrozoa</taxon>
        <taxon>Hydroidolina</taxon>
        <taxon>Leptothecata</taxon>
        <taxon>Obeliida</taxon>
        <taxon>Clytiidae</taxon>
        <taxon>Clytia</taxon>
    </lineage>
</organism>
<comment type="subcellular location">
    <subcellularLocation>
        <location evidence="1">Membrane</location>
        <topology evidence="1">Single-pass type I membrane protein</topology>
    </subcellularLocation>
</comment>
<evidence type="ECO:0000256" key="11">
    <source>
        <dbReference type="SAM" id="SignalP"/>
    </source>
</evidence>
<dbReference type="Pfam" id="PF18266">
    <property type="entry name" value="Ncstrn_small"/>
    <property type="match status" value="1"/>
</dbReference>
<proteinExistence type="inferred from homology"/>
<keyword evidence="8 10" id="KW-0472">Membrane</keyword>
<feature type="chain" id="PRO_5029601767" description="Nicastrin" evidence="11">
    <location>
        <begin position="19"/>
        <end position="701"/>
    </location>
</feature>
<dbReference type="AlphaFoldDB" id="A0A7M5UWW3"/>
<dbReference type="EnsemblMetazoa" id="CLYHEMT005748.1">
    <property type="protein sequence ID" value="CLYHEMP005748.1"/>
    <property type="gene ID" value="CLYHEMG005748"/>
</dbReference>
<evidence type="ECO:0000313" key="13">
    <source>
        <dbReference type="EnsemblMetazoa" id="CLYHEMP005748.1"/>
    </source>
</evidence>
<dbReference type="SUPFAM" id="SSF53187">
    <property type="entry name" value="Zn-dependent exopeptidases"/>
    <property type="match status" value="1"/>
</dbReference>
<evidence type="ECO:0000256" key="9">
    <source>
        <dbReference type="ARBA" id="ARBA00023180"/>
    </source>
</evidence>
<accession>A0A7M5UWW3</accession>
<dbReference type="InterPro" id="IPR041084">
    <property type="entry name" value="Ncstrn_small"/>
</dbReference>
<keyword evidence="4 10" id="KW-0812">Transmembrane</keyword>
<keyword evidence="9" id="KW-0325">Glycoprotein</keyword>
<keyword evidence="7 10" id="KW-1133">Transmembrane helix</keyword>
<evidence type="ECO:0000256" key="3">
    <source>
        <dbReference type="ARBA" id="ARBA00015303"/>
    </source>
</evidence>
<evidence type="ECO:0000256" key="7">
    <source>
        <dbReference type="ARBA" id="ARBA00022989"/>
    </source>
</evidence>
<evidence type="ECO:0000256" key="5">
    <source>
        <dbReference type="ARBA" id="ARBA00022729"/>
    </source>
</evidence>
<protein>
    <recommendedName>
        <fullName evidence="3">Nicastrin</fullName>
    </recommendedName>
</protein>
<dbReference type="PANTHER" id="PTHR21092:SF0">
    <property type="entry name" value="NICASTRIN"/>
    <property type="match status" value="1"/>
</dbReference>
<evidence type="ECO:0000256" key="1">
    <source>
        <dbReference type="ARBA" id="ARBA00004479"/>
    </source>
</evidence>
<dbReference type="RefSeq" id="XP_066911809.1">
    <property type="nucleotide sequence ID" value="XM_067055708.1"/>
</dbReference>